<evidence type="ECO:0008006" key="4">
    <source>
        <dbReference type="Google" id="ProtNLM"/>
    </source>
</evidence>
<feature type="compositionally biased region" description="Polar residues" evidence="1">
    <location>
        <begin position="25"/>
        <end position="41"/>
    </location>
</feature>
<name>A0ABR4EZ51_9PEZI</name>
<evidence type="ECO:0000313" key="2">
    <source>
        <dbReference type="EMBL" id="KAL2287719.1"/>
    </source>
</evidence>
<dbReference type="EMBL" id="JBAWTH010000019">
    <property type="protein sequence ID" value="KAL2287719.1"/>
    <property type="molecule type" value="Genomic_DNA"/>
</dbReference>
<comment type="caution">
    <text evidence="2">The sequence shown here is derived from an EMBL/GenBank/DDBJ whole genome shotgun (WGS) entry which is preliminary data.</text>
</comment>
<reference evidence="2 3" key="1">
    <citation type="submission" date="2024-03" db="EMBL/GenBank/DDBJ databases">
        <title>A high-quality draft genome sequence of Diaporthe vaccinii, a causative agent of upright dieback and viscid rot disease in cranberry plants.</title>
        <authorList>
            <person name="Sarrasin M."/>
            <person name="Lang B.F."/>
            <person name="Burger G."/>
        </authorList>
    </citation>
    <scope>NUCLEOTIDE SEQUENCE [LARGE SCALE GENOMIC DNA]</scope>
    <source>
        <strain evidence="2 3">IS7</strain>
    </source>
</reference>
<feature type="region of interest" description="Disordered" evidence="1">
    <location>
        <begin position="1"/>
        <end position="41"/>
    </location>
</feature>
<evidence type="ECO:0000256" key="1">
    <source>
        <dbReference type="SAM" id="MobiDB-lite"/>
    </source>
</evidence>
<proteinExistence type="predicted"/>
<dbReference type="Proteomes" id="UP001600888">
    <property type="component" value="Unassembled WGS sequence"/>
</dbReference>
<gene>
    <name evidence="2" type="ORF">FJTKL_05079</name>
</gene>
<protein>
    <recommendedName>
        <fullName evidence="4">Peroxin 11C</fullName>
    </recommendedName>
</protein>
<organism evidence="2 3">
    <name type="scientific">Diaporthe vaccinii</name>
    <dbReference type="NCBI Taxonomy" id="105482"/>
    <lineage>
        <taxon>Eukaryota</taxon>
        <taxon>Fungi</taxon>
        <taxon>Dikarya</taxon>
        <taxon>Ascomycota</taxon>
        <taxon>Pezizomycotina</taxon>
        <taxon>Sordariomycetes</taxon>
        <taxon>Sordariomycetidae</taxon>
        <taxon>Diaporthales</taxon>
        <taxon>Diaporthaceae</taxon>
        <taxon>Diaporthe</taxon>
        <taxon>Diaporthe eres species complex</taxon>
    </lineage>
</organism>
<dbReference type="PANTHER" id="PTHR12652">
    <property type="entry name" value="PEROXISOMAL BIOGENESIS FACTOR 11"/>
    <property type="match status" value="1"/>
</dbReference>
<accession>A0ABR4EZ51</accession>
<keyword evidence="3" id="KW-1185">Reference proteome</keyword>
<evidence type="ECO:0000313" key="3">
    <source>
        <dbReference type="Proteomes" id="UP001600888"/>
    </source>
</evidence>
<dbReference type="PANTHER" id="PTHR12652:SF25">
    <property type="entry name" value="MICROBODY (PEROXISOME) PROLIFERATION PROTEIN PEROXIN 11C (EUROFUNG)"/>
    <property type="match status" value="1"/>
</dbReference>
<sequence>MTETASAPETGATAIADLPTGEPIPSSTPADSKTSKPTQTAASRRNLAALLKTLPSNTDAFLAHLQRCLATPSGVDTLLLFICYTSRFTGAALTNISQSILRRSSPRELIALALTLPDKTAVVVEAAGGAPSPSSAVAQLAGVLGTRLKSLGGLASEARTIARLWSLVGMYFWAKRLVLNLVARSSSSSSSSSGSSEKAAGAGAGAGQGESRLAALVSWAQLLSCGVFQVLENGAYLSGRGVLGWTPAQQGRAYVVGARFLGFYTALELGRLLAEFVARRDRDYGAATAEEQAEVDAMRRSLAINMAWAPLTVHWSLEKGFLTDLVIGAGGCIPGVIQMRKLWRETA</sequence>